<proteinExistence type="predicted"/>
<keyword evidence="3" id="KW-1185">Reference proteome</keyword>
<protein>
    <submittedName>
        <fullName evidence="2">Uncharacterized protein</fullName>
    </submittedName>
</protein>
<dbReference type="InParanoid" id="S8FAJ7"/>
<evidence type="ECO:0000256" key="1">
    <source>
        <dbReference type="SAM" id="SignalP"/>
    </source>
</evidence>
<keyword evidence="1" id="KW-0732">Signal</keyword>
<dbReference type="AlphaFoldDB" id="S8FAJ7"/>
<feature type="signal peptide" evidence="1">
    <location>
        <begin position="1"/>
        <end position="20"/>
    </location>
</feature>
<accession>S8FAJ7</accession>
<gene>
    <name evidence="2" type="ORF">FOMPIDRAFT_1019368</name>
</gene>
<organism evidence="2 3">
    <name type="scientific">Fomitopsis schrenkii</name>
    <name type="common">Brown rot fungus</name>
    <dbReference type="NCBI Taxonomy" id="2126942"/>
    <lineage>
        <taxon>Eukaryota</taxon>
        <taxon>Fungi</taxon>
        <taxon>Dikarya</taxon>
        <taxon>Basidiomycota</taxon>
        <taxon>Agaricomycotina</taxon>
        <taxon>Agaricomycetes</taxon>
        <taxon>Polyporales</taxon>
        <taxon>Fomitopsis</taxon>
    </lineage>
</organism>
<dbReference type="EMBL" id="KE504204">
    <property type="protein sequence ID" value="EPS95614.1"/>
    <property type="molecule type" value="Genomic_DNA"/>
</dbReference>
<dbReference type="Proteomes" id="UP000015241">
    <property type="component" value="Unassembled WGS sequence"/>
</dbReference>
<name>S8FAJ7_FOMSC</name>
<feature type="chain" id="PRO_5004551246" evidence="1">
    <location>
        <begin position="21"/>
        <end position="100"/>
    </location>
</feature>
<dbReference type="HOGENOM" id="CLU_2306188_0_0_1"/>
<sequence length="100" mass="10903">MKPASVFVLIACVLLQVVHSMPVHQAEERALALVDADEVPAIQKRAIICGYYTPEAELDARNEGRKLQVTSDILLLTAITRQTLHAESEESLCSGDAVTE</sequence>
<evidence type="ECO:0000313" key="3">
    <source>
        <dbReference type="Proteomes" id="UP000015241"/>
    </source>
</evidence>
<reference evidence="2 3" key="1">
    <citation type="journal article" date="2012" name="Science">
        <title>The Paleozoic origin of enzymatic lignin decomposition reconstructed from 31 fungal genomes.</title>
        <authorList>
            <person name="Floudas D."/>
            <person name="Binder M."/>
            <person name="Riley R."/>
            <person name="Barry K."/>
            <person name="Blanchette R.A."/>
            <person name="Henrissat B."/>
            <person name="Martinez A.T."/>
            <person name="Otillar R."/>
            <person name="Spatafora J.W."/>
            <person name="Yadav J.S."/>
            <person name="Aerts A."/>
            <person name="Benoit I."/>
            <person name="Boyd A."/>
            <person name="Carlson A."/>
            <person name="Copeland A."/>
            <person name="Coutinho P.M."/>
            <person name="de Vries R.P."/>
            <person name="Ferreira P."/>
            <person name="Findley K."/>
            <person name="Foster B."/>
            <person name="Gaskell J."/>
            <person name="Glotzer D."/>
            <person name="Gorecki P."/>
            <person name="Heitman J."/>
            <person name="Hesse C."/>
            <person name="Hori C."/>
            <person name="Igarashi K."/>
            <person name="Jurgens J.A."/>
            <person name="Kallen N."/>
            <person name="Kersten P."/>
            <person name="Kohler A."/>
            <person name="Kuees U."/>
            <person name="Kumar T.K.A."/>
            <person name="Kuo A."/>
            <person name="LaButti K."/>
            <person name="Larrondo L.F."/>
            <person name="Lindquist E."/>
            <person name="Ling A."/>
            <person name="Lombard V."/>
            <person name="Lucas S."/>
            <person name="Lundell T."/>
            <person name="Martin R."/>
            <person name="McLaughlin D.J."/>
            <person name="Morgenstern I."/>
            <person name="Morin E."/>
            <person name="Murat C."/>
            <person name="Nagy L.G."/>
            <person name="Nolan M."/>
            <person name="Ohm R.A."/>
            <person name="Patyshakuliyeva A."/>
            <person name="Rokas A."/>
            <person name="Ruiz-Duenas F.J."/>
            <person name="Sabat G."/>
            <person name="Salamov A."/>
            <person name="Samejima M."/>
            <person name="Schmutz J."/>
            <person name="Slot J.C."/>
            <person name="St John F."/>
            <person name="Stenlid J."/>
            <person name="Sun H."/>
            <person name="Sun S."/>
            <person name="Syed K."/>
            <person name="Tsang A."/>
            <person name="Wiebenga A."/>
            <person name="Young D."/>
            <person name="Pisabarro A."/>
            <person name="Eastwood D.C."/>
            <person name="Martin F."/>
            <person name="Cullen D."/>
            <person name="Grigoriev I.V."/>
            <person name="Hibbett D.S."/>
        </authorList>
    </citation>
    <scope>NUCLEOTIDE SEQUENCE</scope>
    <source>
        <strain evidence="3">FP-58527</strain>
    </source>
</reference>
<evidence type="ECO:0000313" key="2">
    <source>
        <dbReference type="EMBL" id="EPS95614.1"/>
    </source>
</evidence>